<dbReference type="GO" id="GO:0046983">
    <property type="term" value="F:protein dimerization activity"/>
    <property type="evidence" value="ECO:0007669"/>
    <property type="project" value="InterPro"/>
</dbReference>
<feature type="domain" description="HAMP" evidence="6">
    <location>
        <begin position="177"/>
        <end position="229"/>
    </location>
</feature>
<keyword evidence="8" id="KW-1185">Reference proteome</keyword>
<dbReference type="Gene3D" id="1.20.5.1930">
    <property type="match status" value="1"/>
</dbReference>
<proteinExistence type="predicted"/>
<reference evidence="7 8" key="1">
    <citation type="submission" date="2020-08" db="EMBL/GenBank/DDBJ databases">
        <title>Genomic Encyclopedia of Type Strains, Phase IV (KMG-IV): sequencing the most valuable type-strain genomes for metagenomic binning, comparative biology and taxonomic classification.</title>
        <authorList>
            <person name="Goeker M."/>
        </authorList>
    </citation>
    <scope>NUCLEOTIDE SEQUENCE [LARGE SCALE GENOMIC DNA]</scope>
    <source>
        <strain evidence="7 8">DSM 2163</strain>
    </source>
</reference>
<evidence type="ECO:0000256" key="1">
    <source>
        <dbReference type="ARBA" id="ARBA00004370"/>
    </source>
</evidence>
<evidence type="ECO:0000313" key="7">
    <source>
        <dbReference type="EMBL" id="MBB5755564.1"/>
    </source>
</evidence>
<evidence type="ECO:0000256" key="5">
    <source>
        <dbReference type="ARBA" id="ARBA00023012"/>
    </source>
</evidence>
<dbReference type="GO" id="GO:0016020">
    <property type="term" value="C:membrane"/>
    <property type="evidence" value="ECO:0007669"/>
    <property type="project" value="UniProtKB-SubCell"/>
</dbReference>
<keyword evidence="2" id="KW-0597">Phosphoprotein</keyword>
<organism evidence="7 8">
    <name type="scientific">Methylorubrum rhodinum</name>
    <dbReference type="NCBI Taxonomy" id="29428"/>
    <lineage>
        <taxon>Bacteria</taxon>
        <taxon>Pseudomonadati</taxon>
        <taxon>Pseudomonadota</taxon>
        <taxon>Alphaproteobacteria</taxon>
        <taxon>Hyphomicrobiales</taxon>
        <taxon>Methylobacteriaceae</taxon>
        <taxon>Methylorubrum</taxon>
    </lineage>
</organism>
<evidence type="ECO:0000256" key="2">
    <source>
        <dbReference type="ARBA" id="ARBA00022553"/>
    </source>
</evidence>
<protein>
    <submittedName>
        <fullName evidence="7">Signal transduction histidine kinase</fullName>
    </submittedName>
</protein>
<name>A0A840ZE97_9HYPH</name>
<dbReference type="Pfam" id="PF02518">
    <property type="entry name" value="HATPase_c"/>
    <property type="match status" value="1"/>
</dbReference>
<dbReference type="SUPFAM" id="SSF55874">
    <property type="entry name" value="ATPase domain of HSP90 chaperone/DNA topoisomerase II/histidine kinase"/>
    <property type="match status" value="1"/>
</dbReference>
<dbReference type="InterPro" id="IPR050482">
    <property type="entry name" value="Sensor_HK_TwoCompSys"/>
</dbReference>
<dbReference type="InterPro" id="IPR036890">
    <property type="entry name" value="HATPase_C_sf"/>
</dbReference>
<accession>A0A840ZE97</accession>
<evidence type="ECO:0000256" key="3">
    <source>
        <dbReference type="ARBA" id="ARBA00022679"/>
    </source>
</evidence>
<dbReference type="PANTHER" id="PTHR24421:SF58">
    <property type="entry name" value="SIGNAL TRANSDUCTION HISTIDINE-PROTEIN KINASE_PHOSPHATASE UHPB"/>
    <property type="match status" value="1"/>
</dbReference>
<keyword evidence="5" id="KW-0902">Two-component regulatory system</keyword>
<gene>
    <name evidence="7" type="ORF">HNR00_000253</name>
</gene>
<comment type="subcellular location">
    <subcellularLocation>
        <location evidence="1">Membrane</location>
    </subcellularLocation>
</comment>
<dbReference type="AlphaFoldDB" id="A0A840ZE97"/>
<evidence type="ECO:0000313" key="8">
    <source>
        <dbReference type="Proteomes" id="UP000583454"/>
    </source>
</evidence>
<dbReference type="InterPro" id="IPR003594">
    <property type="entry name" value="HATPase_dom"/>
</dbReference>
<dbReference type="EMBL" id="JACHOP010000001">
    <property type="protein sequence ID" value="MBB5755564.1"/>
    <property type="molecule type" value="Genomic_DNA"/>
</dbReference>
<keyword evidence="4 7" id="KW-0418">Kinase</keyword>
<dbReference type="Gene3D" id="3.30.565.10">
    <property type="entry name" value="Histidine kinase-like ATPase, C-terminal domain"/>
    <property type="match status" value="1"/>
</dbReference>
<dbReference type="PANTHER" id="PTHR24421">
    <property type="entry name" value="NITRATE/NITRITE SENSOR PROTEIN NARX-RELATED"/>
    <property type="match status" value="1"/>
</dbReference>
<dbReference type="SMART" id="SM00387">
    <property type="entry name" value="HATPase_c"/>
    <property type="match status" value="1"/>
</dbReference>
<dbReference type="GO" id="GO:0000155">
    <property type="term" value="F:phosphorelay sensor kinase activity"/>
    <property type="evidence" value="ECO:0007669"/>
    <property type="project" value="InterPro"/>
</dbReference>
<evidence type="ECO:0000256" key="4">
    <source>
        <dbReference type="ARBA" id="ARBA00022777"/>
    </source>
</evidence>
<dbReference type="CDD" id="cd16917">
    <property type="entry name" value="HATPase_UhpB-NarQ-NarX-like"/>
    <property type="match status" value="1"/>
</dbReference>
<dbReference type="RefSeq" id="WP_183563579.1">
    <property type="nucleotide sequence ID" value="NZ_JACHOP010000001.1"/>
</dbReference>
<dbReference type="PROSITE" id="PS50885">
    <property type="entry name" value="HAMP"/>
    <property type="match status" value="1"/>
</dbReference>
<dbReference type="InterPro" id="IPR003660">
    <property type="entry name" value="HAMP_dom"/>
</dbReference>
<keyword evidence="3" id="KW-0808">Transferase</keyword>
<sequence length="444" mass="45536">MNLAAHLGLRLALVALLCLAGAVAWTLAEARSGLAHEAAVSAERIAAQFGRQPGLGSAGPAARLAGDSPSAAPAVLTLLPGICAEIRLGAEAPRRYCGDWDGLDAAPAGLRAALAPRAEAVTAERAVLYRGRAVGSVTAWPDPQAAASRIWRQVRLAGGLALALAAATALLGWIATARLVAPAGRIVRGLERLETGAPASPLPRFAAAEFDRIASACNGLAGRLAAAEIERIDLLRRLVAVQEEERQVLARDLHDAFGQCLAAAGARAASIEAAAPRDREDLREEARGIEAVVASMRESLRGALARLELPDLAGAGLVEALRDLVAQWRGHVRAGPSLHLDAAGDLSGLPPETSAGLYRIAQELLTNALRHGRPSRVFLRLEAGPGAATLTVDDDGGGDPARALAAPGRGLTGIRARLAALGGSLSLTGTGSGLRARATVPMPA</sequence>
<dbReference type="Pfam" id="PF07730">
    <property type="entry name" value="HisKA_3"/>
    <property type="match status" value="1"/>
</dbReference>
<dbReference type="InterPro" id="IPR011712">
    <property type="entry name" value="Sig_transdc_His_kin_sub3_dim/P"/>
</dbReference>
<dbReference type="Proteomes" id="UP000583454">
    <property type="component" value="Unassembled WGS sequence"/>
</dbReference>
<comment type="caution">
    <text evidence="7">The sequence shown here is derived from an EMBL/GenBank/DDBJ whole genome shotgun (WGS) entry which is preliminary data.</text>
</comment>
<evidence type="ECO:0000259" key="6">
    <source>
        <dbReference type="PROSITE" id="PS50885"/>
    </source>
</evidence>